<accession>A0A4C1SSF5</accession>
<dbReference type="EMBL" id="BGZK01003822">
    <property type="protein sequence ID" value="GBP04846.1"/>
    <property type="molecule type" value="Genomic_DNA"/>
</dbReference>
<proteinExistence type="predicted"/>
<reference evidence="1 2" key="1">
    <citation type="journal article" date="2019" name="Commun. Biol.">
        <title>The bagworm genome reveals a unique fibroin gene that provides high tensile strength.</title>
        <authorList>
            <person name="Kono N."/>
            <person name="Nakamura H."/>
            <person name="Ohtoshi R."/>
            <person name="Tomita M."/>
            <person name="Numata K."/>
            <person name="Arakawa K."/>
        </authorList>
    </citation>
    <scope>NUCLEOTIDE SEQUENCE [LARGE SCALE GENOMIC DNA]</scope>
</reference>
<feature type="non-terminal residue" evidence="1">
    <location>
        <position position="1"/>
    </location>
</feature>
<evidence type="ECO:0000313" key="2">
    <source>
        <dbReference type="Proteomes" id="UP000299102"/>
    </source>
</evidence>
<sequence length="101" mass="11876">AMPAMLDIGSGGHRERMMMRMAKEPKKRHFPKVATNILRAWLFQHLTISIQEIEKHLVHHVKCNYLMDFSAFGNNFALNFSFNDESFLFWRKLDGMNTNSM</sequence>
<dbReference type="OrthoDB" id="10056939at2759"/>
<dbReference type="Gene3D" id="1.10.10.60">
    <property type="entry name" value="Homeodomain-like"/>
    <property type="match status" value="1"/>
</dbReference>
<name>A0A4C1SSF5_EUMVA</name>
<gene>
    <name evidence="1" type="primary">MEIS3</name>
    <name evidence="1" type="ORF">EVAR_91288_1</name>
</gene>
<keyword evidence="2" id="KW-1185">Reference proteome</keyword>
<dbReference type="Proteomes" id="UP000299102">
    <property type="component" value="Unassembled WGS sequence"/>
</dbReference>
<keyword evidence="1" id="KW-0238">DNA-binding</keyword>
<dbReference type="GO" id="GO:0003677">
    <property type="term" value="F:DNA binding"/>
    <property type="evidence" value="ECO:0007669"/>
    <property type="project" value="UniProtKB-KW"/>
</dbReference>
<evidence type="ECO:0000313" key="1">
    <source>
        <dbReference type="EMBL" id="GBP04846.1"/>
    </source>
</evidence>
<keyword evidence="1" id="KW-0371">Homeobox</keyword>
<comment type="caution">
    <text evidence="1">The sequence shown here is derived from an EMBL/GenBank/DDBJ whole genome shotgun (WGS) entry which is preliminary data.</text>
</comment>
<organism evidence="1 2">
    <name type="scientific">Eumeta variegata</name>
    <name type="common">Bagworm moth</name>
    <name type="synonym">Eumeta japonica</name>
    <dbReference type="NCBI Taxonomy" id="151549"/>
    <lineage>
        <taxon>Eukaryota</taxon>
        <taxon>Metazoa</taxon>
        <taxon>Ecdysozoa</taxon>
        <taxon>Arthropoda</taxon>
        <taxon>Hexapoda</taxon>
        <taxon>Insecta</taxon>
        <taxon>Pterygota</taxon>
        <taxon>Neoptera</taxon>
        <taxon>Endopterygota</taxon>
        <taxon>Lepidoptera</taxon>
        <taxon>Glossata</taxon>
        <taxon>Ditrysia</taxon>
        <taxon>Tineoidea</taxon>
        <taxon>Psychidae</taxon>
        <taxon>Oiketicinae</taxon>
        <taxon>Eumeta</taxon>
    </lineage>
</organism>
<protein>
    <submittedName>
        <fullName evidence="1">Homeobox protein Meis3</fullName>
    </submittedName>
</protein>
<dbReference type="AlphaFoldDB" id="A0A4C1SSF5"/>